<name>A0ABP7NCD8_9GAMM</name>
<dbReference type="Gene3D" id="3.40.50.2300">
    <property type="match status" value="1"/>
</dbReference>
<feature type="domain" description="Response regulatory" evidence="5">
    <location>
        <begin position="108"/>
        <end position="225"/>
    </location>
</feature>
<dbReference type="PANTHER" id="PTHR45339">
    <property type="entry name" value="HYBRID SIGNAL TRANSDUCTION HISTIDINE KINASE J"/>
    <property type="match status" value="1"/>
</dbReference>
<protein>
    <recommendedName>
        <fullName evidence="5">Response regulatory domain-containing protein</fullName>
    </recommendedName>
</protein>
<feature type="transmembrane region" description="Helical" evidence="4">
    <location>
        <begin position="69"/>
        <end position="89"/>
    </location>
</feature>
<keyword evidence="4" id="KW-0472">Membrane</keyword>
<keyword evidence="4" id="KW-0812">Transmembrane</keyword>
<evidence type="ECO:0000256" key="3">
    <source>
        <dbReference type="PROSITE-ProRule" id="PRU00169"/>
    </source>
</evidence>
<dbReference type="InterPro" id="IPR011006">
    <property type="entry name" value="CheY-like_superfamily"/>
</dbReference>
<proteinExistence type="predicted"/>
<dbReference type="EMBL" id="BAABBN010000017">
    <property type="protein sequence ID" value="GAA3942575.1"/>
    <property type="molecule type" value="Genomic_DNA"/>
</dbReference>
<organism evidence="6 7">
    <name type="scientific">Litoribacillus peritrichatus</name>
    <dbReference type="NCBI Taxonomy" id="718191"/>
    <lineage>
        <taxon>Bacteria</taxon>
        <taxon>Pseudomonadati</taxon>
        <taxon>Pseudomonadota</taxon>
        <taxon>Gammaproteobacteria</taxon>
        <taxon>Oceanospirillales</taxon>
        <taxon>Oceanospirillaceae</taxon>
        <taxon>Litoribacillus</taxon>
    </lineage>
</organism>
<comment type="caution">
    <text evidence="6">The sequence shown here is derived from an EMBL/GenBank/DDBJ whole genome shotgun (WGS) entry which is preliminary data.</text>
</comment>
<dbReference type="Proteomes" id="UP001501565">
    <property type="component" value="Unassembled WGS sequence"/>
</dbReference>
<keyword evidence="1 3" id="KW-0597">Phosphoprotein</keyword>
<reference evidence="7" key="1">
    <citation type="journal article" date="2019" name="Int. J. Syst. Evol. Microbiol.">
        <title>The Global Catalogue of Microorganisms (GCM) 10K type strain sequencing project: providing services to taxonomists for standard genome sequencing and annotation.</title>
        <authorList>
            <consortium name="The Broad Institute Genomics Platform"/>
            <consortium name="The Broad Institute Genome Sequencing Center for Infectious Disease"/>
            <person name="Wu L."/>
            <person name="Ma J."/>
        </authorList>
    </citation>
    <scope>NUCLEOTIDE SEQUENCE [LARGE SCALE GENOMIC DNA]</scope>
    <source>
        <strain evidence="7">JCM 17551</strain>
    </source>
</reference>
<dbReference type="InterPro" id="IPR001789">
    <property type="entry name" value="Sig_transdc_resp-reg_receiver"/>
</dbReference>
<evidence type="ECO:0000259" key="5">
    <source>
        <dbReference type="PROSITE" id="PS50110"/>
    </source>
</evidence>
<gene>
    <name evidence="6" type="ORF">GCM10022277_43020</name>
</gene>
<dbReference type="CDD" id="cd17546">
    <property type="entry name" value="REC_hyHK_CKI1_RcsC-like"/>
    <property type="match status" value="1"/>
</dbReference>
<accession>A0ABP7NCD8</accession>
<dbReference type="SUPFAM" id="SSF52172">
    <property type="entry name" value="CheY-like"/>
    <property type="match status" value="1"/>
</dbReference>
<dbReference type="Pfam" id="PF00072">
    <property type="entry name" value="Response_reg"/>
    <property type="match status" value="1"/>
</dbReference>
<sequence length="233" mass="25767">MEVIGSYHLHLRAVLLMTLAFGLAFSHALPANHLPPQAIETAAFEDTTPTNLQSASPQTTFFNMDQPSLLQGMFVGVALLIWFYIKVIATKRNEIKSTRDCLTDQKPYAMIVEDDPVSQRILTKTLSKLNYQPVVACDGQRALDLLSNHPWSIIFMDCQMPVKDGLTAASEIRAMGNVYQATPIIALSSNNARGFEKRCLAAGMNDYLCKPLSFGKIKSLIAKHNPDHAETTL</sequence>
<dbReference type="PROSITE" id="PS50110">
    <property type="entry name" value="RESPONSE_REGULATORY"/>
    <property type="match status" value="1"/>
</dbReference>
<dbReference type="SMART" id="SM00448">
    <property type="entry name" value="REC"/>
    <property type="match status" value="1"/>
</dbReference>
<feature type="modified residue" description="4-aspartylphosphate" evidence="3">
    <location>
        <position position="157"/>
    </location>
</feature>
<keyword evidence="2" id="KW-0902">Two-component regulatory system</keyword>
<keyword evidence="4" id="KW-1133">Transmembrane helix</keyword>
<evidence type="ECO:0000256" key="2">
    <source>
        <dbReference type="ARBA" id="ARBA00023012"/>
    </source>
</evidence>
<dbReference type="RefSeq" id="WP_344800730.1">
    <property type="nucleotide sequence ID" value="NZ_BAABBN010000017.1"/>
</dbReference>
<keyword evidence="7" id="KW-1185">Reference proteome</keyword>
<evidence type="ECO:0000313" key="7">
    <source>
        <dbReference type="Proteomes" id="UP001501565"/>
    </source>
</evidence>
<evidence type="ECO:0000256" key="1">
    <source>
        <dbReference type="ARBA" id="ARBA00022553"/>
    </source>
</evidence>
<evidence type="ECO:0000256" key="4">
    <source>
        <dbReference type="SAM" id="Phobius"/>
    </source>
</evidence>
<dbReference type="PANTHER" id="PTHR45339:SF1">
    <property type="entry name" value="HYBRID SIGNAL TRANSDUCTION HISTIDINE KINASE J"/>
    <property type="match status" value="1"/>
</dbReference>
<evidence type="ECO:0000313" key="6">
    <source>
        <dbReference type="EMBL" id="GAA3942575.1"/>
    </source>
</evidence>